<dbReference type="GO" id="GO:0016757">
    <property type="term" value="F:glycosyltransferase activity"/>
    <property type="evidence" value="ECO:0007669"/>
    <property type="project" value="UniProtKB-KW"/>
</dbReference>
<dbReference type="GO" id="GO:0008360">
    <property type="term" value="P:regulation of cell shape"/>
    <property type="evidence" value="ECO:0007669"/>
    <property type="project" value="UniProtKB-UniRule"/>
</dbReference>
<name>A0A178Y055_9HYPH</name>
<accession>A0A178Y055</accession>
<evidence type="ECO:0000313" key="12">
    <source>
        <dbReference type="EMBL" id="OAP40940.1"/>
    </source>
</evidence>
<evidence type="ECO:0000256" key="3">
    <source>
        <dbReference type="ARBA" id="ARBA00022676"/>
    </source>
</evidence>
<evidence type="ECO:0000256" key="6">
    <source>
        <dbReference type="ARBA" id="ARBA00022960"/>
    </source>
</evidence>
<dbReference type="InterPro" id="IPR050979">
    <property type="entry name" value="LD-transpeptidase"/>
</dbReference>
<dbReference type="PANTHER" id="PTHR30582">
    <property type="entry name" value="L,D-TRANSPEPTIDASE"/>
    <property type="match status" value="1"/>
</dbReference>
<keyword evidence="8 9" id="KW-0961">Cell wall biogenesis/degradation</keyword>
<feature type="active site" description="Nucleophile" evidence="9">
    <location>
        <position position="224"/>
    </location>
</feature>
<reference evidence="12 13" key="1">
    <citation type="journal article" date="2016" name="Int. J. Syst. Evol. Microbiol.">
        <title>Ensifer glycinis sp. nov., an novel rhizobial species associated with Glycine spp.</title>
        <authorList>
            <person name="Yan H."/>
            <person name="Yan J."/>
            <person name="Sui X.H."/>
            <person name="Wang E.T."/>
            <person name="Chen W.X."/>
            <person name="Zhang X.X."/>
            <person name="Chen W.F."/>
        </authorList>
    </citation>
    <scope>NUCLEOTIDE SEQUENCE [LARGE SCALE GENOMIC DNA]</scope>
    <source>
        <strain evidence="12 13">CCBAU 23380</strain>
    </source>
</reference>
<evidence type="ECO:0000256" key="10">
    <source>
        <dbReference type="SAM" id="SignalP"/>
    </source>
</evidence>
<dbReference type="InterPro" id="IPR038063">
    <property type="entry name" value="Transpep_catalytic_dom"/>
</dbReference>
<evidence type="ECO:0000256" key="7">
    <source>
        <dbReference type="ARBA" id="ARBA00022984"/>
    </source>
</evidence>
<organism evidence="12 13">
    <name type="scientific">Sinorhizobium glycinis</name>
    <dbReference type="NCBI Taxonomy" id="1472378"/>
    <lineage>
        <taxon>Bacteria</taxon>
        <taxon>Pseudomonadati</taxon>
        <taxon>Pseudomonadota</taxon>
        <taxon>Alphaproteobacteria</taxon>
        <taxon>Hyphomicrobiales</taxon>
        <taxon>Rhizobiaceae</taxon>
        <taxon>Sinorhizobium/Ensifer group</taxon>
        <taxon>Sinorhizobium</taxon>
    </lineage>
</organism>
<keyword evidence="6 9" id="KW-0133">Cell shape</keyword>
<dbReference type="Proteomes" id="UP000094025">
    <property type="component" value="Unassembled WGS sequence"/>
</dbReference>
<feature type="signal peptide" evidence="10">
    <location>
        <begin position="1"/>
        <end position="22"/>
    </location>
</feature>
<evidence type="ECO:0000256" key="9">
    <source>
        <dbReference type="PROSITE-ProRule" id="PRU01373"/>
    </source>
</evidence>
<dbReference type="PROSITE" id="PS52029">
    <property type="entry name" value="LD_TPASE"/>
    <property type="match status" value="1"/>
</dbReference>
<keyword evidence="5" id="KW-0378">Hydrolase</keyword>
<evidence type="ECO:0000256" key="1">
    <source>
        <dbReference type="ARBA" id="ARBA00004752"/>
    </source>
</evidence>
<dbReference type="OrthoDB" id="9787225at2"/>
<evidence type="ECO:0000256" key="5">
    <source>
        <dbReference type="ARBA" id="ARBA00022801"/>
    </source>
</evidence>
<dbReference type="InterPro" id="IPR005490">
    <property type="entry name" value="LD_TPept_cat_dom"/>
</dbReference>
<comment type="similarity">
    <text evidence="2">Belongs to the YkuD family.</text>
</comment>
<comment type="caution">
    <text evidence="12">The sequence shown here is derived from an EMBL/GenBank/DDBJ whole genome shotgun (WGS) entry which is preliminary data.</text>
</comment>
<dbReference type="Gene3D" id="2.40.440.10">
    <property type="entry name" value="L,D-transpeptidase catalytic domain-like"/>
    <property type="match status" value="1"/>
</dbReference>
<feature type="active site" description="Proton donor/acceptor" evidence="9">
    <location>
        <position position="208"/>
    </location>
</feature>
<dbReference type="STRING" id="1472378.AU381_03345"/>
<keyword evidence="13" id="KW-1185">Reference proteome</keyword>
<dbReference type="GO" id="GO:0018104">
    <property type="term" value="P:peptidoglycan-protein cross-linking"/>
    <property type="evidence" value="ECO:0007669"/>
    <property type="project" value="TreeGrafter"/>
</dbReference>
<dbReference type="Pfam" id="PF03734">
    <property type="entry name" value="YkuD"/>
    <property type="match status" value="1"/>
</dbReference>
<gene>
    <name evidence="12" type="ORF">AU381_03345</name>
</gene>
<sequence length="248" mass="27454">MMKKFLLLATCLVCTLPVGAGAQDRYQNRPPVIVSPDLTAPWVMQLTGEGVRPAVYRPQAPAATRKQVKRSQIKRQLETAAVQPDAGRAQRAVKSQFDPQFLPQMVGYETTEKAGTIVIDTNNRFLYLVTGDGQARRYGVGVGKPGFEWAGEHRITRKAEWPTWTPPEEMIAREAAKGHYLPARMDGGPQNPLGARAMYLGSTLYRIHGTNAPWSIGYGVSSGCIRMRNEDVVDLYERVKVGTKVIVI</sequence>
<dbReference type="GO" id="GO:0005576">
    <property type="term" value="C:extracellular region"/>
    <property type="evidence" value="ECO:0007669"/>
    <property type="project" value="TreeGrafter"/>
</dbReference>
<dbReference type="GO" id="GO:0071972">
    <property type="term" value="F:peptidoglycan L,D-transpeptidase activity"/>
    <property type="evidence" value="ECO:0007669"/>
    <property type="project" value="TreeGrafter"/>
</dbReference>
<keyword evidence="10" id="KW-0732">Signal</keyword>
<dbReference type="EMBL" id="LPUX01000053">
    <property type="protein sequence ID" value="OAP40940.1"/>
    <property type="molecule type" value="Genomic_DNA"/>
</dbReference>
<evidence type="ECO:0000256" key="4">
    <source>
        <dbReference type="ARBA" id="ARBA00022679"/>
    </source>
</evidence>
<keyword evidence="4" id="KW-0808">Transferase</keyword>
<comment type="pathway">
    <text evidence="1 9">Cell wall biogenesis; peptidoglycan biosynthesis.</text>
</comment>
<protein>
    <recommendedName>
        <fullName evidence="11">L,D-TPase catalytic domain-containing protein</fullName>
    </recommendedName>
</protein>
<dbReference type="PANTHER" id="PTHR30582:SF24">
    <property type="entry name" value="L,D-TRANSPEPTIDASE ERFK_SRFK-RELATED"/>
    <property type="match status" value="1"/>
</dbReference>
<evidence type="ECO:0000313" key="13">
    <source>
        <dbReference type="Proteomes" id="UP000094025"/>
    </source>
</evidence>
<keyword evidence="3" id="KW-0328">Glycosyltransferase</keyword>
<evidence type="ECO:0000256" key="8">
    <source>
        <dbReference type="ARBA" id="ARBA00023316"/>
    </source>
</evidence>
<evidence type="ECO:0000256" key="2">
    <source>
        <dbReference type="ARBA" id="ARBA00005992"/>
    </source>
</evidence>
<dbReference type="UniPathway" id="UPA00219"/>
<proteinExistence type="inferred from homology"/>
<evidence type="ECO:0000259" key="11">
    <source>
        <dbReference type="PROSITE" id="PS52029"/>
    </source>
</evidence>
<dbReference type="SUPFAM" id="SSF141523">
    <property type="entry name" value="L,D-transpeptidase catalytic domain-like"/>
    <property type="match status" value="1"/>
</dbReference>
<dbReference type="FunFam" id="2.40.440.10:FF:000002">
    <property type="entry name" value="L,D-transpeptidase ErfK/SrfK"/>
    <property type="match status" value="1"/>
</dbReference>
<dbReference type="AlphaFoldDB" id="A0A178Y055"/>
<dbReference type="RefSeq" id="WP_064241243.1">
    <property type="nucleotide sequence ID" value="NZ_LPUX01000053.1"/>
</dbReference>
<dbReference type="CDD" id="cd16913">
    <property type="entry name" value="YkuD_like"/>
    <property type="match status" value="1"/>
</dbReference>
<feature type="domain" description="L,D-TPase catalytic" evidence="11">
    <location>
        <begin position="115"/>
        <end position="248"/>
    </location>
</feature>
<keyword evidence="7 9" id="KW-0573">Peptidoglycan synthesis</keyword>
<feature type="chain" id="PRO_5008097356" description="L,D-TPase catalytic domain-containing protein" evidence="10">
    <location>
        <begin position="23"/>
        <end position="248"/>
    </location>
</feature>
<dbReference type="GO" id="GO:0071555">
    <property type="term" value="P:cell wall organization"/>
    <property type="evidence" value="ECO:0007669"/>
    <property type="project" value="UniProtKB-UniRule"/>
</dbReference>